<proteinExistence type="predicted"/>
<keyword evidence="1" id="KW-1133">Transmembrane helix</keyword>
<dbReference type="RefSeq" id="WP_066101470.1">
    <property type="nucleotide sequence ID" value="NZ_CP016027.1"/>
</dbReference>
<sequence>MNRFAFLSVGFRPWFISLLVAGLCLFGVWGWVWFALGTGRGLGLPLAIGTVVSDWRWHAHEMIFGLGVALLSGFLLTAVRNWTGVRLLSSRALLAMVALWWSARLLLLLSGMSGWAGFTLSAAVPLWVAIVILRPILQARQWRNLIFPVVLITLSLLDCLFRAEMHASDFRSGVAWAGLWPLVAVVLFMAQRVIPSFTGNFIGRRDLDLGQPLAIVFGGGPFLLLLLGLLPFFVARTVLLPLGAVMLVLFGAHALGHWWDRRVLREPMLAVLFVGFLLVLSGVLILAIAQSPTLPVAWRAQWVDGGIHALGLGVMGVFGPGMMLRVSAGHTGRAIRMPRVLRAAFIVAVLLWGVRTATLGIGLHPGWLALSAWGMAGVYLALLLSIGPWLVRPRVDE</sequence>
<dbReference type="EMBL" id="CP016027">
    <property type="protein sequence ID" value="ANJ67826.1"/>
    <property type="molecule type" value="Genomic_DNA"/>
</dbReference>
<feature type="transmembrane region" description="Helical" evidence="1">
    <location>
        <begin position="91"/>
        <end position="109"/>
    </location>
</feature>
<dbReference type="AlphaFoldDB" id="A0A191ZIV6"/>
<dbReference type="Proteomes" id="UP000078596">
    <property type="component" value="Chromosome"/>
</dbReference>
<gene>
    <name evidence="2" type="ORF">A9404_10940</name>
</gene>
<feature type="transmembrane region" description="Helical" evidence="1">
    <location>
        <begin position="214"/>
        <end position="233"/>
    </location>
</feature>
<evidence type="ECO:0000256" key="1">
    <source>
        <dbReference type="SAM" id="Phobius"/>
    </source>
</evidence>
<feature type="transmembrane region" description="Helical" evidence="1">
    <location>
        <begin position="145"/>
        <end position="163"/>
    </location>
</feature>
<feature type="transmembrane region" description="Helical" evidence="1">
    <location>
        <begin position="62"/>
        <end position="79"/>
    </location>
</feature>
<feature type="transmembrane region" description="Helical" evidence="1">
    <location>
        <begin position="115"/>
        <end position="133"/>
    </location>
</feature>
<dbReference type="STRING" id="1860122.A9404_10940"/>
<reference evidence="2 3" key="1">
    <citation type="submission" date="2016-06" db="EMBL/GenBank/DDBJ databases">
        <title>Insight into the functional genes involving in sulfur oxidation in Pearl River water.</title>
        <authorList>
            <person name="Luo J."/>
            <person name="Tan X."/>
            <person name="Lin W."/>
        </authorList>
    </citation>
    <scope>NUCLEOTIDE SEQUENCE [LARGE SCALE GENOMIC DNA]</scope>
    <source>
        <strain evidence="2 3">LS2</strain>
    </source>
</reference>
<keyword evidence="1" id="KW-0812">Transmembrane</keyword>
<feature type="transmembrane region" description="Helical" evidence="1">
    <location>
        <begin position="268"/>
        <end position="289"/>
    </location>
</feature>
<feature type="transmembrane region" description="Helical" evidence="1">
    <location>
        <begin position="367"/>
        <end position="391"/>
    </location>
</feature>
<protein>
    <recommendedName>
        <fullName evidence="4">NnrS family protein</fullName>
    </recommendedName>
</protein>
<accession>A0A191ZIV6</accession>
<keyword evidence="1" id="KW-0472">Membrane</keyword>
<dbReference type="Pfam" id="PF05940">
    <property type="entry name" value="NnrS"/>
    <property type="match status" value="1"/>
</dbReference>
<dbReference type="OrthoDB" id="9770040at2"/>
<feature type="transmembrane region" description="Helical" evidence="1">
    <location>
        <begin position="340"/>
        <end position="361"/>
    </location>
</feature>
<keyword evidence="3" id="KW-1185">Reference proteome</keyword>
<name>A0A191ZIV6_9GAMM</name>
<evidence type="ECO:0008006" key="4">
    <source>
        <dbReference type="Google" id="ProtNLM"/>
    </source>
</evidence>
<feature type="transmembrane region" description="Helical" evidence="1">
    <location>
        <begin position="239"/>
        <end position="256"/>
    </location>
</feature>
<feature type="transmembrane region" description="Helical" evidence="1">
    <location>
        <begin position="12"/>
        <end position="36"/>
    </location>
</feature>
<feature type="transmembrane region" description="Helical" evidence="1">
    <location>
        <begin position="309"/>
        <end position="328"/>
    </location>
</feature>
<organism evidence="2 3">
    <name type="scientific">Halothiobacillus diazotrophicus</name>
    <dbReference type="NCBI Taxonomy" id="1860122"/>
    <lineage>
        <taxon>Bacteria</taxon>
        <taxon>Pseudomonadati</taxon>
        <taxon>Pseudomonadota</taxon>
        <taxon>Gammaproteobacteria</taxon>
        <taxon>Chromatiales</taxon>
        <taxon>Halothiobacillaceae</taxon>
        <taxon>Halothiobacillus</taxon>
    </lineage>
</organism>
<evidence type="ECO:0000313" key="3">
    <source>
        <dbReference type="Proteomes" id="UP000078596"/>
    </source>
</evidence>
<evidence type="ECO:0000313" key="2">
    <source>
        <dbReference type="EMBL" id="ANJ67826.1"/>
    </source>
</evidence>
<feature type="transmembrane region" description="Helical" evidence="1">
    <location>
        <begin position="175"/>
        <end position="194"/>
    </location>
</feature>
<dbReference type="InterPro" id="IPR010266">
    <property type="entry name" value="NnrS"/>
</dbReference>
<dbReference type="KEGG" id="haz:A9404_10940"/>